<dbReference type="InterPro" id="IPR050118">
    <property type="entry name" value="Pur/Pyrimidine_PRTase"/>
</dbReference>
<evidence type="ECO:0000256" key="5">
    <source>
        <dbReference type="ARBA" id="ARBA00022726"/>
    </source>
</evidence>
<dbReference type="EC" id="2.4.2.10" evidence="2"/>
<evidence type="ECO:0000256" key="3">
    <source>
        <dbReference type="ARBA" id="ARBA00022676"/>
    </source>
</evidence>
<keyword evidence="5" id="KW-0660">Purine salvage</keyword>
<dbReference type="PANTHER" id="PTHR43864:SF1">
    <property type="entry name" value="XANTHINE PHOSPHORIBOSYLTRANSFERASE"/>
    <property type="match status" value="1"/>
</dbReference>
<feature type="domain" description="Phosphoribosyltransferase" evidence="7">
    <location>
        <begin position="29"/>
        <end position="135"/>
    </location>
</feature>
<dbReference type="GO" id="GO:0004588">
    <property type="term" value="F:orotate phosphoribosyltransferase activity"/>
    <property type="evidence" value="ECO:0007669"/>
    <property type="project" value="UniProtKB-EC"/>
</dbReference>
<evidence type="ECO:0000256" key="6">
    <source>
        <dbReference type="ARBA" id="ARBA00022975"/>
    </source>
</evidence>
<dbReference type="CDD" id="cd06223">
    <property type="entry name" value="PRTases_typeI"/>
    <property type="match status" value="1"/>
</dbReference>
<dbReference type="AlphaFoldDB" id="A0A381X0N4"/>
<evidence type="ECO:0000256" key="2">
    <source>
        <dbReference type="ARBA" id="ARBA00011971"/>
    </source>
</evidence>
<dbReference type="InterPro" id="IPR029057">
    <property type="entry name" value="PRTase-like"/>
</dbReference>
<evidence type="ECO:0000256" key="4">
    <source>
        <dbReference type="ARBA" id="ARBA00022679"/>
    </source>
</evidence>
<dbReference type="GO" id="GO:0019856">
    <property type="term" value="P:pyrimidine nucleobase biosynthetic process"/>
    <property type="evidence" value="ECO:0007669"/>
    <property type="project" value="InterPro"/>
</dbReference>
<dbReference type="InterPro" id="IPR000836">
    <property type="entry name" value="PRTase_dom"/>
</dbReference>
<dbReference type="GO" id="GO:0044205">
    <property type="term" value="P:'de novo' UMP biosynthetic process"/>
    <property type="evidence" value="ECO:0007669"/>
    <property type="project" value="UniProtKB-UniPathway"/>
</dbReference>
<proteinExistence type="inferred from homology"/>
<evidence type="ECO:0000259" key="7">
    <source>
        <dbReference type="Pfam" id="PF00156"/>
    </source>
</evidence>
<dbReference type="InterPro" id="IPR006273">
    <property type="entry name" value="Orotate_PRibTrfase_bac"/>
</dbReference>
<keyword evidence="6" id="KW-0665">Pyrimidine biosynthesis</keyword>
<dbReference type="HAMAP" id="MF_01208">
    <property type="entry name" value="PyrE"/>
    <property type="match status" value="1"/>
</dbReference>
<keyword evidence="4" id="KW-0808">Transferase</keyword>
<feature type="non-terminal residue" evidence="8">
    <location>
        <position position="148"/>
    </location>
</feature>
<dbReference type="EMBL" id="UINC01013502">
    <property type="protein sequence ID" value="SVA58294.1"/>
    <property type="molecule type" value="Genomic_DNA"/>
</dbReference>
<dbReference type="Pfam" id="PF00156">
    <property type="entry name" value="Pribosyltran"/>
    <property type="match status" value="1"/>
</dbReference>
<comment type="pathway">
    <text evidence="1">Pyrimidine metabolism; UMP biosynthesis via de novo pathway; UMP from orotate: step 1/2.</text>
</comment>
<name>A0A381X0N4_9ZZZZ</name>
<accession>A0A381X0N4</accession>
<dbReference type="PANTHER" id="PTHR43864">
    <property type="entry name" value="HYPOXANTHINE/GUANINE PHOSPHORIBOSYLTRANSFERASE"/>
    <property type="match status" value="1"/>
</dbReference>
<dbReference type="NCBIfam" id="TIGR01367">
    <property type="entry name" value="pyrE_Therm"/>
    <property type="match status" value="1"/>
</dbReference>
<protein>
    <recommendedName>
        <fullName evidence="2">orotate phosphoribosyltransferase</fullName>
        <ecNumber evidence="2">2.4.2.10</ecNumber>
    </recommendedName>
</protein>
<dbReference type="UniPathway" id="UPA00070">
    <property type="reaction ID" value="UER00119"/>
</dbReference>
<keyword evidence="3" id="KW-0328">Glycosyltransferase</keyword>
<dbReference type="InterPro" id="IPR023031">
    <property type="entry name" value="OPRT"/>
</dbReference>
<evidence type="ECO:0000313" key="8">
    <source>
        <dbReference type="EMBL" id="SVA58294.1"/>
    </source>
</evidence>
<dbReference type="SUPFAM" id="SSF53271">
    <property type="entry name" value="PRTase-like"/>
    <property type="match status" value="1"/>
</dbReference>
<gene>
    <name evidence="8" type="ORF">METZ01_LOCUS111148</name>
</gene>
<dbReference type="GO" id="GO:0006166">
    <property type="term" value="P:purine ribonucleoside salvage"/>
    <property type="evidence" value="ECO:0007669"/>
    <property type="project" value="UniProtKB-KW"/>
</dbReference>
<organism evidence="8">
    <name type="scientific">marine metagenome</name>
    <dbReference type="NCBI Taxonomy" id="408172"/>
    <lineage>
        <taxon>unclassified sequences</taxon>
        <taxon>metagenomes</taxon>
        <taxon>ecological metagenomes</taxon>
    </lineage>
</organism>
<sequence>MDGHFLLTSGRHSDKYFEKFALLSEPDVVKKMCASMADYFKNENVDIVVGAATGGIILAYEVGKNLDTRGIFSERVEEQMTLRRGFSLEKGQRVLLVDDVVTTGGSVFELIELVKSMGAVIVGIAVIFDRTGGKVNFDIPTHSLYAEV</sequence>
<dbReference type="Gene3D" id="3.40.50.2020">
    <property type="match status" value="1"/>
</dbReference>
<reference evidence="8" key="1">
    <citation type="submission" date="2018-05" db="EMBL/GenBank/DDBJ databases">
        <authorList>
            <person name="Lanie J.A."/>
            <person name="Ng W.-L."/>
            <person name="Kazmierczak K.M."/>
            <person name="Andrzejewski T.M."/>
            <person name="Davidsen T.M."/>
            <person name="Wayne K.J."/>
            <person name="Tettelin H."/>
            <person name="Glass J.I."/>
            <person name="Rusch D."/>
            <person name="Podicherti R."/>
            <person name="Tsui H.-C.T."/>
            <person name="Winkler M.E."/>
        </authorList>
    </citation>
    <scope>NUCLEOTIDE SEQUENCE</scope>
</reference>
<evidence type="ECO:0000256" key="1">
    <source>
        <dbReference type="ARBA" id="ARBA00004889"/>
    </source>
</evidence>